<evidence type="ECO:0000313" key="3">
    <source>
        <dbReference type="Proteomes" id="UP001163821"/>
    </source>
</evidence>
<name>A0AA42C7F6_9BACT</name>
<keyword evidence="3" id="KW-1185">Reference proteome</keyword>
<accession>A0AA42C7F6</accession>
<reference evidence="2" key="1">
    <citation type="submission" date="2022-10" db="EMBL/GenBank/DDBJ databases">
        <title>Gaoshiqiia sediminis gen. nov., sp. nov., isolated from coastal sediment.</title>
        <authorList>
            <person name="Yu W.X."/>
            <person name="Mu D.S."/>
            <person name="Du J.Z."/>
            <person name="Liang Y.Q."/>
        </authorList>
    </citation>
    <scope>NUCLEOTIDE SEQUENCE</scope>
    <source>
        <strain evidence="2">A06</strain>
    </source>
</reference>
<proteinExistence type="predicted"/>
<organism evidence="2 3">
    <name type="scientific">Gaoshiqia sediminis</name>
    <dbReference type="NCBI Taxonomy" id="2986998"/>
    <lineage>
        <taxon>Bacteria</taxon>
        <taxon>Pseudomonadati</taxon>
        <taxon>Bacteroidota</taxon>
        <taxon>Bacteroidia</taxon>
        <taxon>Marinilabiliales</taxon>
        <taxon>Prolixibacteraceae</taxon>
        <taxon>Gaoshiqia</taxon>
    </lineage>
</organism>
<evidence type="ECO:0000313" key="2">
    <source>
        <dbReference type="EMBL" id="MCW0484938.1"/>
    </source>
</evidence>
<protein>
    <submittedName>
        <fullName evidence="2">VTT domain-containing protein</fullName>
    </submittedName>
</protein>
<evidence type="ECO:0000256" key="1">
    <source>
        <dbReference type="SAM" id="Phobius"/>
    </source>
</evidence>
<dbReference type="Proteomes" id="UP001163821">
    <property type="component" value="Unassembled WGS sequence"/>
</dbReference>
<keyword evidence="1" id="KW-0812">Transmembrane</keyword>
<keyword evidence="1" id="KW-0472">Membrane</keyword>
<comment type="caution">
    <text evidence="2">The sequence shown here is derived from an EMBL/GenBank/DDBJ whole genome shotgun (WGS) entry which is preliminary data.</text>
</comment>
<keyword evidence="1" id="KW-1133">Transmembrane helix</keyword>
<dbReference type="RefSeq" id="WP_282593524.1">
    <property type="nucleotide sequence ID" value="NZ_JAPAAF010000065.1"/>
</dbReference>
<feature type="transmembrane region" description="Helical" evidence="1">
    <location>
        <begin position="167"/>
        <end position="186"/>
    </location>
</feature>
<gene>
    <name evidence="2" type="ORF">N2K84_19550</name>
</gene>
<feature type="transmembrane region" description="Helical" evidence="1">
    <location>
        <begin position="52"/>
        <end position="78"/>
    </location>
</feature>
<feature type="transmembrane region" description="Helical" evidence="1">
    <location>
        <begin position="90"/>
        <end position="111"/>
    </location>
</feature>
<sequence>MTTRIKIKFLLKNLLRGVLYAAVIAVAYLLFKTYIIEENQQVWIERFYSQPLLIYLIYIGSEVFFGLFPPEFFMLWAFHKGDTLHYFLNLAFFAGVSYGAGYLAFLIGRYLRRVIIFRYMSRRFFSHYWPLFRKYGSVLIIAAALTPLPWAAISMLVGTTEYPMKRFISFAFFRILRFALYGYIVFQTHQF</sequence>
<feature type="transmembrane region" description="Helical" evidence="1">
    <location>
        <begin position="14"/>
        <end position="31"/>
    </location>
</feature>
<feature type="transmembrane region" description="Helical" evidence="1">
    <location>
        <begin position="132"/>
        <end position="155"/>
    </location>
</feature>
<dbReference type="EMBL" id="JAPAAF010000065">
    <property type="protein sequence ID" value="MCW0484938.1"/>
    <property type="molecule type" value="Genomic_DNA"/>
</dbReference>
<dbReference type="AlphaFoldDB" id="A0AA42C7F6"/>